<dbReference type="Proteomes" id="UP000426444">
    <property type="component" value="Chromosome"/>
</dbReference>
<evidence type="ECO:0000256" key="2">
    <source>
        <dbReference type="ARBA" id="ARBA00022679"/>
    </source>
</evidence>
<dbReference type="InterPro" id="IPR051159">
    <property type="entry name" value="Hexapeptide_acetyltransf"/>
</dbReference>
<accession>A0A6I6D7G9</accession>
<evidence type="ECO:0008006" key="5">
    <source>
        <dbReference type="Google" id="ProtNLM"/>
    </source>
</evidence>
<dbReference type="RefSeq" id="WP_156202583.1">
    <property type="nucleotide sequence ID" value="NZ_CP046457.1"/>
</dbReference>
<keyword evidence="2" id="KW-0808">Transferase</keyword>
<comment type="similarity">
    <text evidence="1">Belongs to the transferase hexapeptide repeat family.</text>
</comment>
<dbReference type="AlphaFoldDB" id="A0A6I6D7G9"/>
<dbReference type="GO" id="GO:0008374">
    <property type="term" value="F:O-acyltransferase activity"/>
    <property type="evidence" value="ECO:0007669"/>
    <property type="project" value="TreeGrafter"/>
</dbReference>
<dbReference type="Gene3D" id="2.160.10.10">
    <property type="entry name" value="Hexapeptide repeat proteins"/>
    <property type="match status" value="1"/>
</dbReference>
<dbReference type="KEGG" id="salq:SYNTR_0014"/>
<dbReference type="Pfam" id="PF00132">
    <property type="entry name" value="Hexapep"/>
    <property type="match status" value="1"/>
</dbReference>
<sequence length="167" mass="18242">MLSRFKRLKKVISIDILAASYLMPRKIRCYIYKTFGMQIKSNKIASKCYFASKNITIGHNVFINHSCCFHNPTSPITIGDNTWVAMHVLFCTSTHEIGTSECRAGKILAKPIEIGKGCWIGANSTILPGVVIGDGCIIGAGAVVNMNCEPNGLYVGVPAKRMKDLDS</sequence>
<dbReference type="GO" id="GO:0005829">
    <property type="term" value="C:cytosol"/>
    <property type="evidence" value="ECO:0007669"/>
    <property type="project" value="TreeGrafter"/>
</dbReference>
<evidence type="ECO:0000256" key="1">
    <source>
        <dbReference type="ARBA" id="ARBA00007274"/>
    </source>
</evidence>
<name>A0A6I6D7G9_9FIRM</name>
<dbReference type="PANTHER" id="PTHR23416:SF23">
    <property type="entry name" value="ACETYLTRANSFERASE C18B11.09C-RELATED"/>
    <property type="match status" value="1"/>
</dbReference>
<dbReference type="InterPro" id="IPR001451">
    <property type="entry name" value="Hexapep"/>
</dbReference>
<keyword evidence="4" id="KW-1185">Reference proteome</keyword>
<proteinExistence type="inferred from homology"/>
<gene>
    <name evidence="3" type="ORF">SYNTR_0014</name>
</gene>
<dbReference type="SUPFAM" id="SSF51161">
    <property type="entry name" value="Trimeric LpxA-like enzymes"/>
    <property type="match status" value="1"/>
</dbReference>
<dbReference type="InterPro" id="IPR011004">
    <property type="entry name" value="Trimer_LpxA-like_sf"/>
</dbReference>
<organism evidence="3 4">
    <name type="scientific">Candidatus Syntrophocurvum alkaliphilum</name>
    <dbReference type="NCBI Taxonomy" id="2293317"/>
    <lineage>
        <taxon>Bacteria</taxon>
        <taxon>Bacillati</taxon>
        <taxon>Bacillota</taxon>
        <taxon>Clostridia</taxon>
        <taxon>Eubacteriales</taxon>
        <taxon>Syntrophomonadaceae</taxon>
        <taxon>Candidatus Syntrophocurvum</taxon>
    </lineage>
</organism>
<dbReference type="PANTHER" id="PTHR23416">
    <property type="entry name" value="SIALIC ACID SYNTHASE-RELATED"/>
    <property type="match status" value="1"/>
</dbReference>
<dbReference type="EMBL" id="CP046457">
    <property type="protein sequence ID" value="QGT98607.1"/>
    <property type="molecule type" value="Genomic_DNA"/>
</dbReference>
<evidence type="ECO:0000313" key="4">
    <source>
        <dbReference type="Proteomes" id="UP000426444"/>
    </source>
</evidence>
<dbReference type="OrthoDB" id="9801697at2"/>
<reference evidence="4" key="1">
    <citation type="journal article" date="2019" name="Microbiology">
        <title>Complete Genome Sequence of an Uncultured Bacterium of the Candidate Phylum Bipolaricaulota.</title>
        <authorList>
            <person name="Kadnikov V.V."/>
            <person name="Mardanov A.V."/>
            <person name="Beletsky A.V."/>
            <person name="Frank Y.A."/>
            <person name="Karnachuk O.V."/>
            <person name="Ravin N.V."/>
        </authorList>
    </citation>
    <scope>NUCLEOTIDE SEQUENCE [LARGE SCALE GENOMIC DNA]</scope>
</reference>
<evidence type="ECO:0000313" key="3">
    <source>
        <dbReference type="EMBL" id="QGT98607.1"/>
    </source>
</evidence>
<protein>
    <recommendedName>
        <fullName evidence="5">Maltose O-acetyltransferase</fullName>
    </recommendedName>
</protein>